<accession>X6PC39</accession>
<comment type="caution">
    <text evidence="3">The sequence shown here is derived from an EMBL/GenBank/DDBJ whole genome shotgun (WGS) entry which is preliminary data.</text>
</comment>
<evidence type="ECO:0000256" key="1">
    <source>
        <dbReference type="PROSITE-ProRule" id="PRU00042"/>
    </source>
</evidence>
<dbReference type="EMBL" id="ASPP01001017">
    <property type="protein sequence ID" value="ETO36080.1"/>
    <property type="molecule type" value="Genomic_DNA"/>
</dbReference>
<evidence type="ECO:0000313" key="3">
    <source>
        <dbReference type="EMBL" id="ETO36080.1"/>
    </source>
</evidence>
<dbReference type="InterPro" id="IPR013087">
    <property type="entry name" value="Znf_C2H2_type"/>
</dbReference>
<dbReference type="PROSITE" id="PS00028">
    <property type="entry name" value="ZINC_FINGER_C2H2_1"/>
    <property type="match status" value="1"/>
</dbReference>
<organism evidence="3 4">
    <name type="scientific">Reticulomyxa filosa</name>
    <dbReference type="NCBI Taxonomy" id="46433"/>
    <lineage>
        <taxon>Eukaryota</taxon>
        <taxon>Sar</taxon>
        <taxon>Rhizaria</taxon>
        <taxon>Retaria</taxon>
        <taxon>Foraminifera</taxon>
        <taxon>Monothalamids</taxon>
        <taxon>Reticulomyxidae</taxon>
        <taxon>Reticulomyxa</taxon>
    </lineage>
</organism>
<protein>
    <recommendedName>
        <fullName evidence="2">C2H2-type domain-containing protein</fullName>
    </recommendedName>
</protein>
<evidence type="ECO:0000313" key="4">
    <source>
        <dbReference type="Proteomes" id="UP000023152"/>
    </source>
</evidence>
<dbReference type="GO" id="GO:0008270">
    <property type="term" value="F:zinc ion binding"/>
    <property type="evidence" value="ECO:0007669"/>
    <property type="project" value="UniProtKB-KW"/>
</dbReference>
<sequence length="165" mass="19277">MLSFCSPFDGFDSHSESQLALDCNNMISATLPKKAIKPDQNEAEQSNDEETRKRFAKYGEGCCKCGKPWSEFRDEVAIISHIKAKHTYYCNFEQCSRRFTRFQLLVEHRQITGHYGSRCKNPIFTAGLFPLIPIFLIDFSNKQKKKKKTHNKTYKNQIIDGKRWR</sequence>
<proteinExistence type="predicted"/>
<gene>
    <name evidence="3" type="ORF">RFI_00983</name>
</gene>
<feature type="domain" description="C2H2-type" evidence="2">
    <location>
        <begin position="88"/>
        <end position="119"/>
    </location>
</feature>
<keyword evidence="1" id="KW-0862">Zinc</keyword>
<keyword evidence="4" id="KW-1185">Reference proteome</keyword>
<dbReference type="Proteomes" id="UP000023152">
    <property type="component" value="Unassembled WGS sequence"/>
</dbReference>
<evidence type="ECO:0000259" key="2">
    <source>
        <dbReference type="PROSITE" id="PS50157"/>
    </source>
</evidence>
<keyword evidence="1" id="KW-0863">Zinc-finger</keyword>
<dbReference type="PROSITE" id="PS50157">
    <property type="entry name" value="ZINC_FINGER_C2H2_2"/>
    <property type="match status" value="1"/>
</dbReference>
<dbReference type="AlphaFoldDB" id="X6PC39"/>
<keyword evidence="1" id="KW-0479">Metal-binding</keyword>
<name>X6PC39_RETFI</name>
<reference evidence="3 4" key="1">
    <citation type="journal article" date="2013" name="Curr. Biol.">
        <title>The Genome of the Foraminiferan Reticulomyxa filosa.</title>
        <authorList>
            <person name="Glockner G."/>
            <person name="Hulsmann N."/>
            <person name="Schleicher M."/>
            <person name="Noegel A.A."/>
            <person name="Eichinger L."/>
            <person name="Gallinger C."/>
            <person name="Pawlowski J."/>
            <person name="Sierra R."/>
            <person name="Euteneuer U."/>
            <person name="Pillet L."/>
            <person name="Moustafa A."/>
            <person name="Platzer M."/>
            <person name="Groth M."/>
            <person name="Szafranski K."/>
            <person name="Schliwa M."/>
        </authorList>
    </citation>
    <scope>NUCLEOTIDE SEQUENCE [LARGE SCALE GENOMIC DNA]</scope>
</reference>